<comment type="similarity">
    <text evidence="1">Belongs to the RRP15 family.</text>
</comment>
<sequence length="339" mass="35935">MAGTIGRKRAREGKVKPPQPTKKQKRQNLRHYDRVANDSEEEEGAGAGAGDFKAVNLLDSDSDDIHNAAADDGAESAGSISSGDEAPRAPPKKVKKAAKAAKPTKRSAAAEAQKQTAGSEADDNEDDDAQSASGSEDDDDDDDDTEDSVSDNEGNLNAPRRDTKSRRNDPTAFSTSISKILSTKLPSSRRADPVLARSASAHENAKQAADAALEHKARRLVRLQKREAMEKGRVKDVLIATNADKAGDAAAEAASSTGSVLEFERRQRKVAQRGVVKLFNAVRAAQVKASEADRAAKKDGVVAHSQKVAKVTELSQKGFLDHLVAAGSGMKKAAHIEEA</sequence>
<dbReference type="GO" id="GO:0000470">
    <property type="term" value="P:maturation of LSU-rRNA"/>
    <property type="evidence" value="ECO:0007669"/>
    <property type="project" value="TreeGrafter"/>
</dbReference>
<feature type="compositionally biased region" description="Basic residues" evidence="2">
    <location>
        <begin position="90"/>
        <end position="105"/>
    </location>
</feature>
<dbReference type="GeneID" id="39608049"/>
<feature type="compositionally biased region" description="Basic residues" evidence="2">
    <location>
        <begin position="1"/>
        <end position="11"/>
    </location>
</feature>
<feature type="compositionally biased region" description="Acidic residues" evidence="2">
    <location>
        <begin position="120"/>
        <end position="150"/>
    </location>
</feature>
<dbReference type="PANTHER" id="PTHR13245">
    <property type="entry name" value="RRP15-LIKE PROTEIN"/>
    <property type="match status" value="1"/>
</dbReference>
<dbReference type="PANTHER" id="PTHR13245:SF14">
    <property type="entry name" value="RRP15-LIKE PROTEIN"/>
    <property type="match status" value="1"/>
</dbReference>
<evidence type="ECO:0000256" key="2">
    <source>
        <dbReference type="SAM" id="MobiDB-lite"/>
    </source>
</evidence>
<feature type="compositionally biased region" description="Low complexity" evidence="2">
    <location>
        <begin position="68"/>
        <end position="84"/>
    </location>
</feature>
<dbReference type="EMBL" id="RBVV01000024">
    <property type="protein sequence ID" value="RNJ58724.1"/>
    <property type="molecule type" value="Genomic_DNA"/>
</dbReference>
<dbReference type="RefSeq" id="XP_028496882.1">
    <property type="nucleotide sequence ID" value="XM_028638531.1"/>
</dbReference>
<keyword evidence="4" id="KW-1185">Reference proteome</keyword>
<evidence type="ECO:0000313" key="3">
    <source>
        <dbReference type="EMBL" id="RNJ58724.1"/>
    </source>
</evidence>
<dbReference type="AlphaFoldDB" id="A0A3M9YEA1"/>
<dbReference type="Pfam" id="PF07890">
    <property type="entry name" value="Rrp15p"/>
    <property type="match status" value="1"/>
</dbReference>
<dbReference type="InterPro" id="IPR012459">
    <property type="entry name" value="Rrp15"/>
</dbReference>
<organism evidence="3 4">
    <name type="scientific">Verticillium nonalfalfae</name>
    <dbReference type="NCBI Taxonomy" id="1051616"/>
    <lineage>
        <taxon>Eukaryota</taxon>
        <taxon>Fungi</taxon>
        <taxon>Dikarya</taxon>
        <taxon>Ascomycota</taxon>
        <taxon>Pezizomycotina</taxon>
        <taxon>Sordariomycetes</taxon>
        <taxon>Hypocreomycetidae</taxon>
        <taxon>Glomerellales</taxon>
        <taxon>Plectosphaerellaceae</taxon>
        <taxon>Verticillium</taxon>
    </lineage>
</organism>
<protein>
    <recommendedName>
        <fullName evidence="5">Ribosomal RNA-processing protein 15</fullName>
    </recommendedName>
</protein>
<comment type="caution">
    <text evidence="3">The sequence shown here is derived from an EMBL/GenBank/DDBJ whole genome shotgun (WGS) entry which is preliminary data.</text>
</comment>
<dbReference type="Proteomes" id="UP000267145">
    <property type="component" value="Unassembled WGS sequence"/>
</dbReference>
<gene>
    <name evidence="3" type="ORF">D7B24_004360</name>
</gene>
<evidence type="ECO:0000256" key="1">
    <source>
        <dbReference type="ARBA" id="ARBA00007462"/>
    </source>
</evidence>
<feature type="region of interest" description="Disordered" evidence="2">
    <location>
        <begin position="63"/>
        <end position="211"/>
    </location>
</feature>
<feature type="compositionally biased region" description="Basic and acidic residues" evidence="2">
    <location>
        <begin position="159"/>
        <end position="169"/>
    </location>
</feature>
<accession>A0A3M9YEA1</accession>
<evidence type="ECO:0000313" key="4">
    <source>
        <dbReference type="Proteomes" id="UP000267145"/>
    </source>
</evidence>
<proteinExistence type="inferred from homology"/>
<evidence type="ECO:0008006" key="5">
    <source>
        <dbReference type="Google" id="ProtNLM"/>
    </source>
</evidence>
<dbReference type="GO" id="GO:0000460">
    <property type="term" value="P:maturation of 5.8S rRNA"/>
    <property type="evidence" value="ECO:0007669"/>
    <property type="project" value="TreeGrafter"/>
</dbReference>
<reference evidence="3 4" key="1">
    <citation type="submission" date="2018-10" db="EMBL/GenBank/DDBJ databases">
        <title>Genome sequence of Verticillium nonalfalfae VnAa140.</title>
        <authorList>
            <person name="Stajich J.E."/>
            <person name="Kasson M.T."/>
        </authorList>
    </citation>
    <scope>NUCLEOTIDE SEQUENCE [LARGE SCALE GENOMIC DNA]</scope>
    <source>
        <strain evidence="3 4">VnAa140</strain>
    </source>
</reference>
<dbReference type="GO" id="GO:0030687">
    <property type="term" value="C:preribosome, large subunit precursor"/>
    <property type="evidence" value="ECO:0007669"/>
    <property type="project" value="TreeGrafter"/>
</dbReference>
<feature type="compositionally biased region" description="Polar residues" evidence="2">
    <location>
        <begin position="171"/>
        <end position="186"/>
    </location>
</feature>
<dbReference type="STRING" id="1051616.A0A3M9YEA1"/>
<feature type="region of interest" description="Disordered" evidence="2">
    <location>
        <begin position="1"/>
        <end position="49"/>
    </location>
</feature>
<name>A0A3M9YEA1_9PEZI</name>